<sequence>MESPRRINIPLDEKSCCVCAVCGRKIQYKRFSLIILGGLVSLAHPEIQNFIYIPLVAFVCALVIFWNFPILVLFTNSRPLYYEDLFIEDRNEIQMDVNQQLREKFESRFQCVLIATNSLFVAALSDYWFYQFTGTNDVSYVALMGITGGIVKIFQIVNHTTGSIVLAITKRVLTSEREIVTHSIEIIDIPEYSGDAI</sequence>
<evidence type="ECO:0000313" key="2">
    <source>
        <dbReference type="EMBL" id="QHU29993.1"/>
    </source>
</evidence>
<dbReference type="EMBL" id="MN740503">
    <property type="protein sequence ID" value="QHU29993.1"/>
    <property type="molecule type" value="Genomic_DNA"/>
</dbReference>
<feature type="transmembrane region" description="Helical" evidence="1">
    <location>
        <begin position="51"/>
        <end position="74"/>
    </location>
</feature>
<feature type="transmembrane region" description="Helical" evidence="1">
    <location>
        <begin position="111"/>
        <end position="130"/>
    </location>
</feature>
<keyword evidence="1" id="KW-0472">Membrane</keyword>
<proteinExistence type="predicted"/>
<accession>A0A6C0LHI1</accession>
<feature type="transmembrane region" description="Helical" evidence="1">
    <location>
        <begin position="142"/>
        <end position="168"/>
    </location>
</feature>
<name>A0A6C0LHI1_9ZZZZ</name>
<keyword evidence="1" id="KW-1133">Transmembrane helix</keyword>
<protein>
    <submittedName>
        <fullName evidence="2">Uncharacterized protein</fullName>
    </submittedName>
</protein>
<reference evidence="2" key="1">
    <citation type="journal article" date="2020" name="Nature">
        <title>Giant virus diversity and host interactions through global metagenomics.</title>
        <authorList>
            <person name="Schulz F."/>
            <person name="Roux S."/>
            <person name="Paez-Espino D."/>
            <person name="Jungbluth S."/>
            <person name="Walsh D.A."/>
            <person name="Denef V.J."/>
            <person name="McMahon K.D."/>
            <person name="Konstantinidis K.T."/>
            <person name="Eloe-Fadrosh E.A."/>
            <person name="Kyrpides N.C."/>
            <person name="Woyke T."/>
        </authorList>
    </citation>
    <scope>NUCLEOTIDE SEQUENCE</scope>
    <source>
        <strain evidence="2">GVMAG-M-3300027833-11</strain>
    </source>
</reference>
<dbReference type="AlphaFoldDB" id="A0A6C0LHI1"/>
<evidence type="ECO:0000256" key="1">
    <source>
        <dbReference type="SAM" id="Phobius"/>
    </source>
</evidence>
<keyword evidence="1" id="KW-0812">Transmembrane</keyword>
<organism evidence="2">
    <name type="scientific">viral metagenome</name>
    <dbReference type="NCBI Taxonomy" id="1070528"/>
    <lineage>
        <taxon>unclassified sequences</taxon>
        <taxon>metagenomes</taxon>
        <taxon>organismal metagenomes</taxon>
    </lineage>
</organism>